<accession>A0A372MHU1</accession>
<sequence length="218" mass="24499">MQSEITTIGAPVMLIGLLVGFFLCFYGYVIKSLLIRLRSVISGSIVFLFIALMSYGRESFMRVLQDANPLGALWKVLFNPSDYRGVLLYLVSFAAGGLVLFLLARKNHKAIELIVALFTAFSMSLIIFFLLLSFLPLTPSFIVTAVALVVILALSIAHFESYMALESAIAGSLMVAWLLSRFWYLQFWLFFALWAVFAFLGILNQMHMMTKRKEVAHA</sequence>
<evidence type="ECO:0000313" key="3">
    <source>
        <dbReference type="Proteomes" id="UP000264002"/>
    </source>
</evidence>
<dbReference type="AlphaFoldDB" id="A0A372MHU1"/>
<feature type="transmembrane region" description="Helical" evidence="1">
    <location>
        <begin position="12"/>
        <end position="30"/>
    </location>
</feature>
<feature type="transmembrane region" description="Helical" evidence="1">
    <location>
        <begin position="37"/>
        <end position="56"/>
    </location>
</feature>
<gene>
    <name evidence="2" type="ORF">DYP60_06650</name>
</gene>
<keyword evidence="1" id="KW-0472">Membrane</keyword>
<dbReference type="EMBL" id="QUWK01000006">
    <property type="protein sequence ID" value="RFU94906.1"/>
    <property type="molecule type" value="Genomic_DNA"/>
</dbReference>
<protein>
    <recommendedName>
        <fullName evidence="4">DUF4203 domain-containing protein</fullName>
    </recommendedName>
</protein>
<keyword evidence="1" id="KW-1133">Transmembrane helix</keyword>
<feature type="transmembrane region" description="Helical" evidence="1">
    <location>
        <begin position="111"/>
        <end position="131"/>
    </location>
</feature>
<feature type="transmembrane region" description="Helical" evidence="1">
    <location>
        <begin position="137"/>
        <end position="155"/>
    </location>
</feature>
<comment type="caution">
    <text evidence="2">The sequence shown here is derived from an EMBL/GenBank/DDBJ whole genome shotgun (WGS) entry which is preliminary data.</text>
</comment>
<dbReference type="RefSeq" id="WP_117330115.1">
    <property type="nucleotide sequence ID" value="NZ_QUWK01000006.1"/>
</dbReference>
<name>A0A372MHU1_9SPIR</name>
<keyword evidence="1" id="KW-0812">Transmembrane</keyword>
<feature type="transmembrane region" description="Helical" evidence="1">
    <location>
        <begin position="86"/>
        <end position="104"/>
    </location>
</feature>
<proteinExistence type="predicted"/>
<evidence type="ECO:0000256" key="1">
    <source>
        <dbReference type="SAM" id="Phobius"/>
    </source>
</evidence>
<evidence type="ECO:0008006" key="4">
    <source>
        <dbReference type="Google" id="ProtNLM"/>
    </source>
</evidence>
<reference evidence="2 3" key="2">
    <citation type="submission" date="2018-09" db="EMBL/GenBank/DDBJ databases">
        <title>Genome of Sphaerochaeta halotolerans strain 4-11.</title>
        <authorList>
            <person name="Nazina T.N."/>
            <person name="Sokolova D.S."/>
        </authorList>
    </citation>
    <scope>NUCLEOTIDE SEQUENCE [LARGE SCALE GENOMIC DNA]</scope>
    <source>
        <strain evidence="2 3">4-11</strain>
    </source>
</reference>
<evidence type="ECO:0000313" key="2">
    <source>
        <dbReference type="EMBL" id="RFU94906.1"/>
    </source>
</evidence>
<keyword evidence="3" id="KW-1185">Reference proteome</keyword>
<dbReference type="Proteomes" id="UP000264002">
    <property type="component" value="Unassembled WGS sequence"/>
</dbReference>
<reference evidence="3" key="1">
    <citation type="submission" date="2018-08" db="EMBL/GenBank/DDBJ databases">
        <authorList>
            <person name="Grouzdev D.S."/>
            <person name="Krutkina M.S."/>
        </authorList>
    </citation>
    <scope>NUCLEOTIDE SEQUENCE [LARGE SCALE GENOMIC DNA]</scope>
    <source>
        <strain evidence="3">4-11</strain>
    </source>
</reference>
<feature type="transmembrane region" description="Helical" evidence="1">
    <location>
        <begin position="185"/>
        <end position="203"/>
    </location>
</feature>
<organism evidence="2 3">
    <name type="scientific">Sphaerochaeta halotolerans</name>
    <dbReference type="NCBI Taxonomy" id="2293840"/>
    <lineage>
        <taxon>Bacteria</taxon>
        <taxon>Pseudomonadati</taxon>
        <taxon>Spirochaetota</taxon>
        <taxon>Spirochaetia</taxon>
        <taxon>Spirochaetales</taxon>
        <taxon>Sphaerochaetaceae</taxon>
        <taxon>Sphaerochaeta</taxon>
    </lineage>
</organism>